<comment type="caution">
    <text evidence="3">The sequence shown here is derived from an EMBL/GenBank/DDBJ whole genome shotgun (WGS) entry which is preliminary data.</text>
</comment>
<evidence type="ECO:0000259" key="1">
    <source>
        <dbReference type="PROSITE" id="PS50883"/>
    </source>
</evidence>
<dbReference type="PROSITE" id="PS50883">
    <property type="entry name" value="EAL"/>
    <property type="match status" value="1"/>
</dbReference>
<dbReference type="InterPro" id="IPR050706">
    <property type="entry name" value="Cyclic-di-GMP_PDE-like"/>
</dbReference>
<gene>
    <name evidence="3" type="ORF">LKD47_13395</name>
</gene>
<dbReference type="Pfam" id="PF00563">
    <property type="entry name" value="EAL"/>
    <property type="match status" value="1"/>
</dbReference>
<accession>A0AAW4WN83</accession>
<proteinExistence type="predicted"/>
<dbReference type="InterPro" id="IPR043128">
    <property type="entry name" value="Rev_trsase/Diguanyl_cyclase"/>
</dbReference>
<dbReference type="InterPro" id="IPR035919">
    <property type="entry name" value="EAL_sf"/>
</dbReference>
<organism evidence="3 4">
    <name type="scientific">Roseburia amylophila</name>
    <dbReference type="NCBI Taxonomy" id="2981794"/>
    <lineage>
        <taxon>Bacteria</taxon>
        <taxon>Bacillati</taxon>
        <taxon>Bacillota</taxon>
        <taxon>Clostridia</taxon>
        <taxon>Lachnospirales</taxon>
        <taxon>Lachnospiraceae</taxon>
        <taxon>Roseburia</taxon>
    </lineage>
</organism>
<dbReference type="InterPro" id="IPR000160">
    <property type="entry name" value="GGDEF_dom"/>
</dbReference>
<dbReference type="InterPro" id="IPR001633">
    <property type="entry name" value="EAL_dom"/>
</dbReference>
<dbReference type="CDD" id="cd01948">
    <property type="entry name" value="EAL"/>
    <property type="match status" value="1"/>
</dbReference>
<protein>
    <submittedName>
        <fullName evidence="3">Bifunctional diguanylate cyclase/phosphodiesterase</fullName>
    </submittedName>
</protein>
<evidence type="ECO:0000313" key="3">
    <source>
        <dbReference type="EMBL" id="MCC2243272.1"/>
    </source>
</evidence>
<dbReference type="GO" id="GO:0071111">
    <property type="term" value="F:cyclic-guanylate-specific phosphodiesterase activity"/>
    <property type="evidence" value="ECO:0007669"/>
    <property type="project" value="InterPro"/>
</dbReference>
<dbReference type="Pfam" id="PF00990">
    <property type="entry name" value="GGDEF"/>
    <property type="match status" value="1"/>
</dbReference>
<dbReference type="PANTHER" id="PTHR33121">
    <property type="entry name" value="CYCLIC DI-GMP PHOSPHODIESTERASE PDEF"/>
    <property type="match status" value="1"/>
</dbReference>
<dbReference type="RefSeq" id="WP_227710746.1">
    <property type="nucleotide sequence ID" value="NZ_JAJEQW010000018.1"/>
</dbReference>
<dbReference type="Gene3D" id="3.20.20.450">
    <property type="entry name" value="EAL domain"/>
    <property type="match status" value="1"/>
</dbReference>
<feature type="domain" description="GGDEF" evidence="2">
    <location>
        <begin position="158"/>
        <end position="290"/>
    </location>
</feature>
<dbReference type="Proteomes" id="UP001198893">
    <property type="component" value="Unassembled WGS sequence"/>
</dbReference>
<dbReference type="InterPro" id="IPR029787">
    <property type="entry name" value="Nucleotide_cyclase"/>
</dbReference>
<name>A0AAW4WN83_9FIRM</name>
<evidence type="ECO:0000313" key="4">
    <source>
        <dbReference type="Proteomes" id="UP001198893"/>
    </source>
</evidence>
<dbReference type="SMART" id="SM00267">
    <property type="entry name" value="GGDEF"/>
    <property type="match status" value="1"/>
</dbReference>
<dbReference type="SUPFAM" id="SSF55073">
    <property type="entry name" value="Nucleotide cyclase"/>
    <property type="match status" value="1"/>
</dbReference>
<evidence type="ECO:0000259" key="2">
    <source>
        <dbReference type="PROSITE" id="PS50887"/>
    </source>
</evidence>
<dbReference type="PANTHER" id="PTHR33121:SF79">
    <property type="entry name" value="CYCLIC DI-GMP PHOSPHODIESTERASE PDED-RELATED"/>
    <property type="match status" value="1"/>
</dbReference>
<dbReference type="PROSITE" id="PS50887">
    <property type="entry name" value="GGDEF"/>
    <property type="match status" value="1"/>
</dbReference>
<dbReference type="EMBL" id="JAJEQW010000018">
    <property type="protein sequence ID" value="MCC2243272.1"/>
    <property type="molecule type" value="Genomic_DNA"/>
</dbReference>
<feature type="domain" description="EAL" evidence="1">
    <location>
        <begin position="299"/>
        <end position="554"/>
    </location>
</feature>
<dbReference type="Gene3D" id="3.30.70.270">
    <property type="match status" value="1"/>
</dbReference>
<dbReference type="AlphaFoldDB" id="A0AAW4WN83"/>
<sequence length="554" mass="64046">MKQEDFWMGDADFFAGMMSKVTDLSKNLYLLVTDLQKNQTFVPEKTAEFLGMEAGYSLNFYQKLTAHVHPYDIPEYEEAMGKRLKKEALSEPLYIRMGKENLDYMMGFSTDVLRKENREYLIVVLKNENALQEIDAQTDLYSQVKFEEHIKDYLATRRKVAVLEIEFDHMNDMNILYGTNYSEQMQREIGLRFIYMMDADTAVYRMNSSNFAFILRDADREEAEAYMEKIKDTLKENAYIDGHFFEFKIYASGLILDDYKGDISTVQSKLEYTLEKARERRSTGILFFNDLVLSYGGMDLDLMKIIHQSVLNHCDGFYVEYQPIVTSEDGKIMGAEALVRWKKEPYGAIPPGLFIDWLENDPSMYDLGNFVLEQALWDSKLFLQQNPDFFINVNVSAKQLERPDFCRVVLELLDKTEFPVRHLCLEITERCRSLPVSVINERMAVLRGYGIKFAMDDFGTGSSSSAMALEMLIDEIKIDMSFIRKILVNKKNKAIVKSMVDFANAANIKSCLEGVENKALEDYLRTVGATWFQGYYYSKPVGADELEILLSAKK</sequence>
<dbReference type="SUPFAM" id="SSF141868">
    <property type="entry name" value="EAL domain-like"/>
    <property type="match status" value="1"/>
</dbReference>
<dbReference type="SMART" id="SM00052">
    <property type="entry name" value="EAL"/>
    <property type="match status" value="1"/>
</dbReference>
<reference evidence="3" key="1">
    <citation type="submission" date="2021-10" db="EMBL/GenBank/DDBJ databases">
        <title>Anaerobic single-cell dispensing facilitates the cultivation of human gut bacteria.</title>
        <authorList>
            <person name="Afrizal A."/>
        </authorList>
    </citation>
    <scope>NUCLEOTIDE SEQUENCE</scope>
    <source>
        <strain evidence="3">CLA-AA-H204</strain>
    </source>
</reference>